<dbReference type="GO" id="GO:0000502">
    <property type="term" value="C:proteasome complex"/>
    <property type="evidence" value="ECO:0007669"/>
    <property type="project" value="UniProtKB-KW"/>
</dbReference>
<dbReference type="InterPro" id="IPR035269">
    <property type="entry name" value="PSMD9"/>
</dbReference>
<dbReference type="AlphaFoldDB" id="A0A0B2VSR8"/>
<evidence type="ECO:0000313" key="4">
    <source>
        <dbReference type="Proteomes" id="UP000031036"/>
    </source>
</evidence>
<feature type="region of interest" description="Disordered" evidence="1">
    <location>
        <begin position="145"/>
        <end position="183"/>
    </location>
</feature>
<evidence type="ECO:0000256" key="1">
    <source>
        <dbReference type="SAM" id="MobiDB-lite"/>
    </source>
</evidence>
<accession>A0A0B2VSR8</accession>
<evidence type="ECO:0000259" key="2">
    <source>
        <dbReference type="Pfam" id="PF18265"/>
    </source>
</evidence>
<comment type="caution">
    <text evidence="3">The sequence shown here is derived from an EMBL/GenBank/DDBJ whole genome shotgun (WGS) entry which is preliminary data.</text>
</comment>
<dbReference type="PANTHER" id="PTHR12651:SF1">
    <property type="entry name" value="26S PROTEASOME NON-ATPASE REGULATORY SUBUNIT 9"/>
    <property type="match status" value="1"/>
</dbReference>
<name>A0A0B2VSR8_TOXCA</name>
<dbReference type="OMA" id="HELHAIT"/>
<feature type="region of interest" description="Disordered" evidence="1">
    <location>
        <begin position="1"/>
        <end position="24"/>
    </location>
</feature>
<keyword evidence="4" id="KW-1185">Reference proteome</keyword>
<keyword evidence="3" id="KW-0647">Proteasome</keyword>
<dbReference type="InterPro" id="IPR040815">
    <property type="entry name" value="Nas2_N"/>
</dbReference>
<dbReference type="GO" id="GO:0070682">
    <property type="term" value="P:proteasome regulatory particle assembly"/>
    <property type="evidence" value="ECO:0007669"/>
    <property type="project" value="InterPro"/>
</dbReference>
<organism evidence="3 4">
    <name type="scientific">Toxocara canis</name>
    <name type="common">Canine roundworm</name>
    <dbReference type="NCBI Taxonomy" id="6265"/>
    <lineage>
        <taxon>Eukaryota</taxon>
        <taxon>Metazoa</taxon>
        <taxon>Ecdysozoa</taxon>
        <taxon>Nematoda</taxon>
        <taxon>Chromadorea</taxon>
        <taxon>Rhabditida</taxon>
        <taxon>Spirurina</taxon>
        <taxon>Ascaridomorpha</taxon>
        <taxon>Ascaridoidea</taxon>
        <taxon>Toxocaridae</taxon>
        <taxon>Toxocara</taxon>
    </lineage>
</organism>
<feature type="domain" description="Nas2 N-terminal" evidence="2">
    <location>
        <begin position="68"/>
        <end position="146"/>
    </location>
</feature>
<dbReference type="STRING" id="6265.A0A0B2VSR8"/>
<dbReference type="GO" id="GO:0005634">
    <property type="term" value="C:nucleus"/>
    <property type="evidence" value="ECO:0007669"/>
    <property type="project" value="TreeGrafter"/>
</dbReference>
<sequence>MPASFTYRVAKKPAATNDEEQREDHVGELEEGEFNVERIMDVKAEDGVLKFERTRVPYVRKMATLEELKKLIAQRDIIDKQIAEQEQILKENGVDMHSSLIDSEGFPLANVDVYSVRHARQAVICARDDRQKLTDRIEALMHELHAITKQERPSPKSDSKGDESEQPVHRRNNHPFARVDKVSSLSPAQQAKIRVTVQSFKILQHAADQSTQKCILTFATAIPPIHSIGLE</sequence>
<evidence type="ECO:0000313" key="3">
    <source>
        <dbReference type="EMBL" id="KHN84045.1"/>
    </source>
</evidence>
<gene>
    <name evidence="3" type="primary">psmd-9</name>
    <name evidence="3" type="ORF">Tcan_17974</name>
</gene>
<dbReference type="PANTHER" id="PTHR12651">
    <property type="entry name" value="26S PROTEASOME NON-ATPASE REGULATORY SUBUNIT 9"/>
    <property type="match status" value="1"/>
</dbReference>
<proteinExistence type="predicted"/>
<protein>
    <submittedName>
        <fullName evidence="3">Putative 26S proteasome non-ATPase regulatory subunit 9</fullName>
    </submittedName>
</protein>
<dbReference type="GO" id="GO:0005737">
    <property type="term" value="C:cytoplasm"/>
    <property type="evidence" value="ECO:0007669"/>
    <property type="project" value="TreeGrafter"/>
</dbReference>
<dbReference type="Pfam" id="PF18265">
    <property type="entry name" value="Nas2_N"/>
    <property type="match status" value="1"/>
</dbReference>
<dbReference type="Proteomes" id="UP000031036">
    <property type="component" value="Unassembled WGS sequence"/>
</dbReference>
<dbReference type="EMBL" id="JPKZ01001077">
    <property type="protein sequence ID" value="KHN84045.1"/>
    <property type="molecule type" value="Genomic_DNA"/>
</dbReference>
<feature type="compositionally biased region" description="Basic and acidic residues" evidence="1">
    <location>
        <begin position="145"/>
        <end position="168"/>
    </location>
</feature>
<dbReference type="Gene3D" id="6.10.140.1710">
    <property type="match status" value="1"/>
</dbReference>
<dbReference type="OrthoDB" id="72325at2759"/>
<reference evidence="3 4" key="1">
    <citation type="submission" date="2014-11" db="EMBL/GenBank/DDBJ databases">
        <title>Genetic blueprint of the zoonotic pathogen Toxocara canis.</title>
        <authorList>
            <person name="Zhu X.-Q."/>
            <person name="Korhonen P.K."/>
            <person name="Cai H."/>
            <person name="Young N.D."/>
            <person name="Nejsum P."/>
            <person name="von Samson-Himmelstjerna G."/>
            <person name="Boag P.R."/>
            <person name="Tan P."/>
            <person name="Li Q."/>
            <person name="Min J."/>
            <person name="Yang Y."/>
            <person name="Wang X."/>
            <person name="Fang X."/>
            <person name="Hall R.S."/>
            <person name="Hofmann A."/>
            <person name="Sternberg P.W."/>
            <person name="Jex A.R."/>
            <person name="Gasser R.B."/>
        </authorList>
    </citation>
    <scope>NUCLEOTIDE SEQUENCE [LARGE SCALE GENOMIC DNA]</scope>
    <source>
        <strain evidence="3">PN_DK_2014</strain>
    </source>
</reference>